<organism evidence="2 3">
    <name type="scientific">Mauremys mutica</name>
    <name type="common">yellowpond turtle</name>
    <dbReference type="NCBI Taxonomy" id="74926"/>
    <lineage>
        <taxon>Eukaryota</taxon>
        <taxon>Metazoa</taxon>
        <taxon>Chordata</taxon>
        <taxon>Craniata</taxon>
        <taxon>Vertebrata</taxon>
        <taxon>Euteleostomi</taxon>
        <taxon>Archelosauria</taxon>
        <taxon>Testudinata</taxon>
        <taxon>Testudines</taxon>
        <taxon>Cryptodira</taxon>
        <taxon>Durocryptodira</taxon>
        <taxon>Testudinoidea</taxon>
        <taxon>Geoemydidae</taxon>
        <taxon>Geoemydinae</taxon>
        <taxon>Mauremys</taxon>
    </lineage>
</organism>
<reference evidence="2" key="1">
    <citation type="submission" date="2021-09" db="EMBL/GenBank/DDBJ databases">
        <title>The genome of Mauremys mutica provides insights into the evolution of semi-aquatic lifestyle.</title>
        <authorList>
            <person name="Gong S."/>
            <person name="Gao Y."/>
        </authorList>
    </citation>
    <scope>NUCLEOTIDE SEQUENCE</scope>
    <source>
        <strain evidence="2">MM-2020</strain>
        <tissue evidence="2">Muscle</tissue>
    </source>
</reference>
<sequence length="160" mass="18660">MDHYCSKTIQNKLVDLMAKKVLDNILMWLRKAKYYAILMDCTPDISQSEKMLFTVRFVDDKDGCIQVKEHFICFQSLDNSTGTGLTEQFMNALNENKMKRQDCCSQGYDNCANMKVAFFYDDKEGSSKLLVVGFMWDKCNTTNSHENDFFESHELMTLKY</sequence>
<name>A0A9D3XWX2_9SAUR</name>
<dbReference type="EMBL" id="JAHDVG010000463">
    <property type="protein sequence ID" value="KAH1186966.1"/>
    <property type="molecule type" value="Genomic_DNA"/>
</dbReference>
<evidence type="ECO:0000313" key="2">
    <source>
        <dbReference type="EMBL" id="KAH1186966.1"/>
    </source>
</evidence>
<keyword evidence="3" id="KW-1185">Reference proteome</keyword>
<evidence type="ECO:0000259" key="1">
    <source>
        <dbReference type="Pfam" id="PF14291"/>
    </source>
</evidence>
<feature type="domain" description="DUF4371" evidence="1">
    <location>
        <begin position="5"/>
        <end position="118"/>
    </location>
</feature>
<dbReference type="Pfam" id="PF14291">
    <property type="entry name" value="DUF4371"/>
    <property type="match status" value="1"/>
</dbReference>
<protein>
    <recommendedName>
        <fullName evidence="1">DUF4371 domain-containing protein</fullName>
    </recommendedName>
</protein>
<accession>A0A9D3XWX2</accession>
<proteinExistence type="predicted"/>
<dbReference type="Proteomes" id="UP000827986">
    <property type="component" value="Unassembled WGS sequence"/>
</dbReference>
<dbReference type="AlphaFoldDB" id="A0A9D3XWX2"/>
<gene>
    <name evidence="2" type="ORF">KIL84_019715</name>
</gene>
<dbReference type="InterPro" id="IPR025398">
    <property type="entry name" value="DUF4371"/>
</dbReference>
<dbReference type="PANTHER" id="PTHR45749:SF21">
    <property type="entry name" value="DUF4371 DOMAIN-CONTAINING PROTEIN"/>
    <property type="match status" value="1"/>
</dbReference>
<evidence type="ECO:0000313" key="3">
    <source>
        <dbReference type="Proteomes" id="UP000827986"/>
    </source>
</evidence>
<dbReference type="PANTHER" id="PTHR45749">
    <property type="match status" value="1"/>
</dbReference>
<comment type="caution">
    <text evidence="2">The sequence shown here is derived from an EMBL/GenBank/DDBJ whole genome shotgun (WGS) entry which is preliminary data.</text>
</comment>